<keyword evidence="6 8" id="KW-0472">Membrane</keyword>
<dbReference type="OrthoDB" id="429955at2759"/>
<evidence type="ECO:0000256" key="2">
    <source>
        <dbReference type="ARBA" id="ARBA00007863"/>
    </source>
</evidence>
<evidence type="ECO:0000256" key="8">
    <source>
        <dbReference type="SAM" id="Phobius"/>
    </source>
</evidence>
<dbReference type="GO" id="GO:0022857">
    <property type="term" value="F:transmembrane transporter activity"/>
    <property type="evidence" value="ECO:0007669"/>
    <property type="project" value="InterPro"/>
</dbReference>
<comment type="function">
    <text evidence="7">Putative solute transporter.</text>
</comment>
<accession>A0A8S9YRQ0</accession>
<evidence type="ECO:0000256" key="6">
    <source>
        <dbReference type="ARBA" id="ARBA00023136"/>
    </source>
</evidence>
<dbReference type="Pfam" id="PF06027">
    <property type="entry name" value="SLC35F"/>
    <property type="match status" value="1"/>
</dbReference>
<dbReference type="InterPro" id="IPR052221">
    <property type="entry name" value="SLC35F_Transporter"/>
</dbReference>
<keyword evidence="3" id="KW-0813">Transport</keyword>
<dbReference type="InterPro" id="IPR009262">
    <property type="entry name" value="SLC35_F1/F2/F6"/>
</dbReference>
<dbReference type="AlphaFoldDB" id="A0A8S9YRQ0"/>
<comment type="subcellular location">
    <subcellularLocation>
        <location evidence="1">Membrane</location>
        <topology evidence="1">Multi-pass membrane protein</topology>
    </subcellularLocation>
</comment>
<evidence type="ECO:0000256" key="3">
    <source>
        <dbReference type="ARBA" id="ARBA00022448"/>
    </source>
</evidence>
<gene>
    <name evidence="9" type="ORF">EG68_09631</name>
</gene>
<feature type="transmembrane region" description="Helical" evidence="8">
    <location>
        <begin position="230"/>
        <end position="250"/>
    </location>
</feature>
<dbReference type="PANTHER" id="PTHR14233:SF4">
    <property type="entry name" value="SOLUTE CARRIER FAMILY 35 MEMBER F2"/>
    <property type="match status" value="1"/>
</dbReference>
<dbReference type="SUPFAM" id="SSF103481">
    <property type="entry name" value="Multidrug resistance efflux transporter EmrE"/>
    <property type="match status" value="1"/>
</dbReference>
<dbReference type="PANTHER" id="PTHR14233">
    <property type="entry name" value="DUF914-RELATED"/>
    <property type="match status" value="1"/>
</dbReference>
<feature type="transmembrane region" description="Helical" evidence="8">
    <location>
        <begin position="257"/>
        <end position="281"/>
    </location>
</feature>
<feature type="transmembrane region" description="Helical" evidence="8">
    <location>
        <begin position="53"/>
        <end position="79"/>
    </location>
</feature>
<keyword evidence="5 8" id="KW-1133">Transmembrane helix</keyword>
<feature type="transmembrane region" description="Helical" evidence="8">
    <location>
        <begin position="333"/>
        <end position="355"/>
    </location>
</feature>
<dbReference type="Proteomes" id="UP000822476">
    <property type="component" value="Unassembled WGS sequence"/>
</dbReference>
<name>A0A8S9YRQ0_9TREM</name>
<proteinExistence type="inferred from homology"/>
<reference evidence="9" key="1">
    <citation type="submission" date="2019-07" db="EMBL/GenBank/DDBJ databases">
        <title>Annotation for the trematode Paragonimus miyazaki's.</title>
        <authorList>
            <person name="Choi Y.-J."/>
        </authorList>
    </citation>
    <scope>NUCLEOTIDE SEQUENCE</scope>
    <source>
        <strain evidence="9">Japan</strain>
    </source>
</reference>
<evidence type="ECO:0000313" key="10">
    <source>
        <dbReference type="Proteomes" id="UP000822476"/>
    </source>
</evidence>
<evidence type="ECO:0000256" key="4">
    <source>
        <dbReference type="ARBA" id="ARBA00022692"/>
    </source>
</evidence>
<dbReference type="EMBL" id="JTDE01003724">
    <property type="protein sequence ID" value="KAF7255723.1"/>
    <property type="molecule type" value="Genomic_DNA"/>
</dbReference>
<comment type="caution">
    <text evidence="9">The sequence shown here is derived from an EMBL/GenBank/DDBJ whole genome shotgun (WGS) entry which is preliminary data.</text>
</comment>
<evidence type="ECO:0000313" key="9">
    <source>
        <dbReference type="EMBL" id="KAF7255723.1"/>
    </source>
</evidence>
<keyword evidence="4 8" id="KW-0812">Transmembrane</keyword>
<feature type="transmembrane region" description="Helical" evidence="8">
    <location>
        <begin position="190"/>
        <end position="210"/>
    </location>
</feature>
<feature type="transmembrane region" description="Helical" evidence="8">
    <location>
        <begin position="301"/>
        <end position="321"/>
    </location>
</feature>
<evidence type="ECO:0000256" key="7">
    <source>
        <dbReference type="ARBA" id="ARBA00037727"/>
    </source>
</evidence>
<evidence type="ECO:0000256" key="1">
    <source>
        <dbReference type="ARBA" id="ARBA00004141"/>
    </source>
</evidence>
<feature type="transmembrane region" description="Helical" evidence="8">
    <location>
        <begin position="162"/>
        <end position="181"/>
    </location>
</feature>
<feature type="transmembrane region" description="Helical" evidence="8">
    <location>
        <begin position="133"/>
        <end position="156"/>
    </location>
</feature>
<dbReference type="InterPro" id="IPR037185">
    <property type="entry name" value="EmrE-like"/>
</dbReference>
<feature type="transmembrane region" description="Helical" evidence="8">
    <location>
        <begin position="91"/>
        <end position="107"/>
    </location>
</feature>
<dbReference type="GO" id="GO:0016020">
    <property type="term" value="C:membrane"/>
    <property type="evidence" value="ECO:0007669"/>
    <property type="project" value="UniProtKB-SubCell"/>
</dbReference>
<protein>
    <recommendedName>
        <fullName evidence="11">Solute carrier family 35 member F2</fullName>
    </recommendedName>
</protein>
<keyword evidence="10" id="KW-1185">Reference proteome</keyword>
<organism evidence="9 10">
    <name type="scientific">Paragonimus skrjabini miyazakii</name>
    <dbReference type="NCBI Taxonomy" id="59628"/>
    <lineage>
        <taxon>Eukaryota</taxon>
        <taxon>Metazoa</taxon>
        <taxon>Spiralia</taxon>
        <taxon>Lophotrochozoa</taxon>
        <taxon>Platyhelminthes</taxon>
        <taxon>Trematoda</taxon>
        <taxon>Digenea</taxon>
        <taxon>Plagiorchiida</taxon>
        <taxon>Troglotremata</taxon>
        <taxon>Troglotrematidae</taxon>
        <taxon>Paragonimus</taxon>
    </lineage>
</organism>
<comment type="similarity">
    <text evidence="2">Belongs to the SLC35F solute transporter family.</text>
</comment>
<sequence length="433" mass="47746">MHFSDDLAQLRNPVFIDNMPNYRQSKEKPDNRSVCYGFCVSAYFTSGFSRFRFALIPILLGQVLAGLIAVTAICSTFLANSGVSLPLTQNLLHYVFLSVCYICVRLVRRKCYATQTLSAVQTDVCTRSRLFRVFLYVLAGLIDAHANWSIVAAYRFTTVTSIQLLDCLAIPAAMLFSFLFLRHRFLWTHYVATVVCLTGAGGMVAADVLANPSSTPMFPNASLANSTSPQAPNVILGDILVILGSIAYAASNVLQQYLVVCFGILDFLIYAGISAVVPTAVYSVIFERDDVSHLFSSSSELNYLLIVGCLVGYVVAMFLLYSLMPYVLAKTSAVLVNLSLLTADVYALLLGIYLFHYKFHILYVMCFVVILFGVGLYTSRTPTVHAQHLNCLVWITHRLRLSESFLSSSSSHDDVSPSSVQVCRVFSAKTVVS</sequence>
<evidence type="ECO:0000256" key="5">
    <source>
        <dbReference type="ARBA" id="ARBA00022989"/>
    </source>
</evidence>
<evidence type="ECO:0008006" key="11">
    <source>
        <dbReference type="Google" id="ProtNLM"/>
    </source>
</evidence>
<feature type="transmembrane region" description="Helical" evidence="8">
    <location>
        <begin position="361"/>
        <end position="379"/>
    </location>
</feature>